<dbReference type="Proteomes" id="UP001234297">
    <property type="component" value="Chromosome 1"/>
</dbReference>
<organism evidence="1 2">
    <name type="scientific">Persea americana</name>
    <name type="common">Avocado</name>
    <dbReference type="NCBI Taxonomy" id="3435"/>
    <lineage>
        <taxon>Eukaryota</taxon>
        <taxon>Viridiplantae</taxon>
        <taxon>Streptophyta</taxon>
        <taxon>Embryophyta</taxon>
        <taxon>Tracheophyta</taxon>
        <taxon>Spermatophyta</taxon>
        <taxon>Magnoliopsida</taxon>
        <taxon>Magnoliidae</taxon>
        <taxon>Laurales</taxon>
        <taxon>Lauraceae</taxon>
        <taxon>Persea</taxon>
    </lineage>
</organism>
<protein>
    <submittedName>
        <fullName evidence="1">Uncharacterized protein</fullName>
    </submittedName>
</protein>
<keyword evidence="2" id="KW-1185">Reference proteome</keyword>
<dbReference type="EMBL" id="CM056809">
    <property type="protein sequence ID" value="KAJ8649924.1"/>
    <property type="molecule type" value="Genomic_DNA"/>
</dbReference>
<reference evidence="1 2" key="1">
    <citation type="journal article" date="2022" name="Hortic Res">
        <title>A haplotype resolved chromosomal level avocado genome allows analysis of novel avocado genes.</title>
        <authorList>
            <person name="Nath O."/>
            <person name="Fletcher S.J."/>
            <person name="Hayward A."/>
            <person name="Shaw L.M."/>
            <person name="Masouleh A.K."/>
            <person name="Furtado A."/>
            <person name="Henry R.J."/>
            <person name="Mitter N."/>
        </authorList>
    </citation>
    <scope>NUCLEOTIDE SEQUENCE [LARGE SCALE GENOMIC DNA]</scope>
    <source>
        <strain evidence="2">cv. Hass</strain>
    </source>
</reference>
<evidence type="ECO:0000313" key="2">
    <source>
        <dbReference type="Proteomes" id="UP001234297"/>
    </source>
</evidence>
<name>A0ACC2MW43_PERAE</name>
<gene>
    <name evidence="1" type="ORF">MRB53_002947</name>
</gene>
<sequence length="384" mass="43566">MTPEEVWSGIKPSVEHFRVFGCVSHVHILDAKRTKLEDKSFSCVLLGVSEESKAYRLYDPVSKRIVGDNEEDTALNGVNEEDSDTREVGPDSSNNVNEESLSRSSEEGREERVRRKPVWMNDYESGEGLSEEEDVTNLEGFEKCHSEHTLFVKVSKEGKVLIVSIYVDDLIFTGDDEPMIEDFKNSMMNEFDMYDLGRMKYFLGIEVLQRDDGIFICQKKYAMEVLRFDMEESNSVLNPVVPGFKVCKDADGVKVDATFFKQVVGSLMYLTATRPDLMLVVSLISRYMVQPTEPHLQAAKRALRYLRGTTNFGIFYRKGGSENFVAYADSDYAGDLEDRKRGTVELVYCGTQEQVAAVMTKPLKLDVFQKLRCLLGVCQVPEVN</sequence>
<accession>A0ACC2MW43</accession>
<comment type="caution">
    <text evidence="1">The sequence shown here is derived from an EMBL/GenBank/DDBJ whole genome shotgun (WGS) entry which is preliminary data.</text>
</comment>
<proteinExistence type="predicted"/>
<evidence type="ECO:0000313" key="1">
    <source>
        <dbReference type="EMBL" id="KAJ8649924.1"/>
    </source>
</evidence>